<dbReference type="OMA" id="WSEAQFQ"/>
<reference evidence="1 2" key="1">
    <citation type="journal article" date="2016" name="Appl. Microbiol. Biotechnol.">
        <title>Characterization of T-DNA insertion mutants with decreased virulence in the entomopathogenic fungus Beauveria bassiana JEF-007.</title>
        <authorList>
            <person name="Kim S."/>
            <person name="Lee S.J."/>
            <person name="Nai Y.S."/>
            <person name="Yu J.S."/>
            <person name="Lee M.R."/>
            <person name="Yang Y.T."/>
            <person name="Kim J.S."/>
        </authorList>
    </citation>
    <scope>NUCLEOTIDE SEQUENCE [LARGE SCALE GENOMIC DNA]</scope>
    <source>
        <strain evidence="1 2">JEF-007</strain>
    </source>
</reference>
<organism evidence="1 2">
    <name type="scientific">Beauveria bassiana</name>
    <name type="common">White muscardine disease fungus</name>
    <name type="synonym">Tritirachium shiotae</name>
    <dbReference type="NCBI Taxonomy" id="176275"/>
    <lineage>
        <taxon>Eukaryota</taxon>
        <taxon>Fungi</taxon>
        <taxon>Dikarya</taxon>
        <taxon>Ascomycota</taxon>
        <taxon>Pezizomycotina</taxon>
        <taxon>Sordariomycetes</taxon>
        <taxon>Hypocreomycetidae</taxon>
        <taxon>Hypocreales</taxon>
        <taxon>Cordycipitaceae</taxon>
        <taxon>Beauveria</taxon>
    </lineage>
</organism>
<evidence type="ECO:0000313" key="2">
    <source>
        <dbReference type="Proteomes" id="UP000235728"/>
    </source>
</evidence>
<name>A0A2N6NK04_BEABA</name>
<comment type="caution">
    <text evidence="1">The sequence shown here is derived from an EMBL/GenBank/DDBJ whole genome shotgun (WGS) entry which is preliminary data.</text>
</comment>
<gene>
    <name evidence="1" type="ORF">BM221_007226</name>
</gene>
<evidence type="ECO:0000313" key="1">
    <source>
        <dbReference type="EMBL" id="PMB67556.1"/>
    </source>
</evidence>
<accession>A0A2N6NK04</accession>
<proteinExistence type="predicted"/>
<dbReference type="AlphaFoldDB" id="A0A2N6NK04"/>
<dbReference type="Proteomes" id="UP000235728">
    <property type="component" value="Unassembled WGS sequence"/>
</dbReference>
<sequence>MTAIPQPRLGTWRLQNDDTIALNNKPLDLYLHMLENEGVPSGIPRGRVYAEVDGYRSDLLSLQDAKLRGQPNAIFDAEDGQRQLAACAGMRAVMHHFVDPDTRQGPFYMIFNDLIQGNIFVDE</sequence>
<dbReference type="EMBL" id="MRVG01000007">
    <property type="protein sequence ID" value="PMB67556.1"/>
    <property type="molecule type" value="Genomic_DNA"/>
</dbReference>
<protein>
    <submittedName>
        <fullName evidence="1">Uncharacterized protein</fullName>
    </submittedName>
</protein>